<organism evidence="1">
    <name type="scientific">marine sediment metagenome</name>
    <dbReference type="NCBI Taxonomy" id="412755"/>
    <lineage>
        <taxon>unclassified sequences</taxon>
        <taxon>metagenomes</taxon>
        <taxon>ecological metagenomes</taxon>
    </lineage>
</organism>
<dbReference type="InterPro" id="IPR011990">
    <property type="entry name" value="TPR-like_helical_dom_sf"/>
</dbReference>
<name>X1CV64_9ZZZZ</name>
<comment type="caution">
    <text evidence="1">The sequence shown here is derived from an EMBL/GenBank/DDBJ whole genome shotgun (WGS) entry which is preliminary data.</text>
</comment>
<dbReference type="AlphaFoldDB" id="X1CV64"/>
<dbReference type="EMBL" id="BART01016949">
    <property type="protein sequence ID" value="GAG88066.1"/>
    <property type="molecule type" value="Genomic_DNA"/>
</dbReference>
<gene>
    <name evidence="1" type="ORF">S01H4_32425</name>
</gene>
<dbReference type="InterPro" id="IPR019734">
    <property type="entry name" value="TPR_rpt"/>
</dbReference>
<dbReference type="PROSITE" id="PS50005">
    <property type="entry name" value="TPR"/>
    <property type="match status" value="1"/>
</dbReference>
<proteinExistence type="predicted"/>
<protein>
    <submittedName>
        <fullName evidence="1">Uncharacterized protein</fullName>
    </submittedName>
</protein>
<dbReference type="Gene3D" id="1.25.40.10">
    <property type="entry name" value="Tetratricopeptide repeat domain"/>
    <property type="match status" value="1"/>
</dbReference>
<dbReference type="SUPFAM" id="SSF48452">
    <property type="entry name" value="TPR-like"/>
    <property type="match status" value="1"/>
</dbReference>
<feature type="non-terminal residue" evidence="1">
    <location>
        <position position="251"/>
    </location>
</feature>
<accession>X1CV64</accession>
<reference evidence="1" key="1">
    <citation type="journal article" date="2014" name="Front. Microbiol.">
        <title>High frequency of phylogenetically diverse reductive dehalogenase-homologous genes in deep subseafloor sedimentary metagenomes.</title>
        <authorList>
            <person name="Kawai M."/>
            <person name="Futagami T."/>
            <person name="Toyoda A."/>
            <person name="Takaki Y."/>
            <person name="Nishi S."/>
            <person name="Hori S."/>
            <person name="Arai W."/>
            <person name="Tsubouchi T."/>
            <person name="Morono Y."/>
            <person name="Uchiyama I."/>
            <person name="Ito T."/>
            <person name="Fujiyama A."/>
            <person name="Inagaki F."/>
            <person name="Takami H."/>
        </authorList>
    </citation>
    <scope>NUCLEOTIDE SEQUENCE</scope>
    <source>
        <strain evidence="1">Expedition CK06-06</strain>
    </source>
</reference>
<evidence type="ECO:0000313" key="1">
    <source>
        <dbReference type="EMBL" id="GAG88066.1"/>
    </source>
</evidence>
<sequence length="251" mass="28916">MTNVKNEHKMAQEMCTISDLMNKGEYQKALNCFYDLETKNVKNRTIKFIKVGFLIDIGFGLKDSQVVKEGIISGEKLLRSPAFKNHEAHLYYNIANGHVSLYQLEYGRNKIEQIIDNKNLENAKCYFRKAIKRESRVDSEMRTQLWTNYGNCLDSLGRGMEAFYAYDEALKIDPGFPMALANKAQAMRFFADISGAYKAAMYIKSYQILKSVLENKDIIKFGGMAAKKNFENQIKQIEKLFKDKSMLSQKL</sequence>